<feature type="domain" description="Protein kinase" evidence="8">
    <location>
        <begin position="445"/>
        <end position="711"/>
    </location>
</feature>
<dbReference type="InterPro" id="IPR000719">
    <property type="entry name" value="Prot_kinase_dom"/>
</dbReference>
<dbReference type="PANTHER" id="PTHR45647">
    <property type="entry name" value="OS02G0152300 PROTEIN"/>
    <property type="match status" value="1"/>
</dbReference>
<dbReference type="SMART" id="SM00504">
    <property type="entry name" value="Ubox"/>
    <property type="match status" value="1"/>
</dbReference>
<evidence type="ECO:0000256" key="2">
    <source>
        <dbReference type="ARBA" id="ARBA00003861"/>
    </source>
</evidence>
<dbReference type="Proteomes" id="UP000827889">
    <property type="component" value="Chromosome 10"/>
</dbReference>
<dbReference type="PROSITE" id="PS50011">
    <property type="entry name" value="PROTEIN_KINASE_DOM"/>
    <property type="match status" value="1"/>
</dbReference>
<evidence type="ECO:0000256" key="6">
    <source>
        <dbReference type="ARBA" id="ARBA00022786"/>
    </source>
</evidence>
<evidence type="ECO:0000259" key="8">
    <source>
        <dbReference type="PROSITE" id="PS50011"/>
    </source>
</evidence>
<keyword evidence="10" id="KW-1185">Reference proteome</keyword>
<feature type="coiled-coil region" evidence="7">
    <location>
        <begin position="362"/>
        <end position="396"/>
    </location>
</feature>
<reference evidence="11" key="1">
    <citation type="submission" date="2025-08" db="UniProtKB">
        <authorList>
            <consortium name="RefSeq"/>
        </authorList>
    </citation>
    <scope>IDENTIFICATION</scope>
    <source>
        <tissue evidence="11">Leaf</tissue>
    </source>
</reference>
<dbReference type="GeneID" id="115742678"/>
<comment type="catalytic activity">
    <reaction evidence="1">
        <text>S-ubiquitinyl-[E2 ubiquitin-conjugating enzyme]-L-cysteine + [acceptor protein]-L-lysine = [E2 ubiquitin-conjugating enzyme]-L-cysteine + N(6)-ubiquitinyl-[acceptor protein]-L-lysine.</text>
        <dbReference type="EC" id="2.3.2.27"/>
    </reaction>
</comment>
<dbReference type="Pfam" id="PF07714">
    <property type="entry name" value="PK_Tyr_Ser-Thr"/>
    <property type="match status" value="1"/>
</dbReference>
<keyword evidence="6" id="KW-0833">Ubl conjugation pathway</keyword>
<dbReference type="RefSeq" id="XP_048127089.1">
    <property type="nucleotide sequence ID" value="XM_048271132.1"/>
</dbReference>
<dbReference type="CDD" id="cd01989">
    <property type="entry name" value="USP_STK_Ubox_N"/>
    <property type="match status" value="1"/>
</dbReference>
<dbReference type="EC" id="2.3.2.27" evidence="4"/>
<dbReference type="Gene3D" id="3.30.40.10">
    <property type="entry name" value="Zinc/RING finger domain, C3HC4 (zinc finger)"/>
    <property type="match status" value="1"/>
</dbReference>
<comment type="function">
    <text evidence="2">Functions as an E3 ubiquitin ligase.</text>
</comment>
<gene>
    <name evidence="11" type="primary">LOC115742678</name>
</gene>
<dbReference type="PANTHER" id="PTHR45647:SF22">
    <property type="entry name" value="U-BOX DOMAIN-CONTAINING PROTEIN 32"/>
    <property type="match status" value="1"/>
</dbReference>
<dbReference type="Gene3D" id="1.10.510.10">
    <property type="entry name" value="Transferase(Phosphotransferase) domain 1"/>
    <property type="match status" value="1"/>
</dbReference>
<dbReference type="InterPro" id="IPR011009">
    <property type="entry name" value="Kinase-like_dom_sf"/>
</dbReference>
<protein>
    <recommendedName>
        <fullName evidence="4">RING-type E3 ubiquitin transferase</fullName>
        <ecNumber evidence="4">2.3.2.27</ecNumber>
    </recommendedName>
</protein>
<dbReference type="InterPro" id="IPR003613">
    <property type="entry name" value="Ubox_domain"/>
</dbReference>
<evidence type="ECO:0000256" key="1">
    <source>
        <dbReference type="ARBA" id="ARBA00000900"/>
    </source>
</evidence>
<comment type="pathway">
    <text evidence="3">Protein modification; protein ubiquitination.</text>
</comment>
<evidence type="ECO:0000256" key="5">
    <source>
        <dbReference type="ARBA" id="ARBA00022679"/>
    </source>
</evidence>
<dbReference type="InterPro" id="IPR051348">
    <property type="entry name" value="U-box_ubiquitin_ligases"/>
</dbReference>
<name>A0ABM3GRW1_9MYRT</name>
<proteinExistence type="predicted"/>
<dbReference type="InterPro" id="IPR001245">
    <property type="entry name" value="Ser-Thr/Tyr_kinase_cat_dom"/>
</dbReference>
<dbReference type="Gene3D" id="3.30.200.20">
    <property type="entry name" value="Phosphorylase Kinase, domain 1"/>
    <property type="match status" value="1"/>
</dbReference>
<feature type="domain" description="U-box" evidence="9">
    <location>
        <begin position="729"/>
        <end position="800"/>
    </location>
</feature>
<dbReference type="Pfam" id="PF04564">
    <property type="entry name" value="U-box"/>
    <property type="match status" value="1"/>
</dbReference>
<organism evidence="10 11">
    <name type="scientific">Rhodamnia argentea</name>
    <dbReference type="NCBI Taxonomy" id="178133"/>
    <lineage>
        <taxon>Eukaryota</taxon>
        <taxon>Viridiplantae</taxon>
        <taxon>Streptophyta</taxon>
        <taxon>Embryophyta</taxon>
        <taxon>Tracheophyta</taxon>
        <taxon>Spermatophyta</taxon>
        <taxon>Magnoliopsida</taxon>
        <taxon>eudicotyledons</taxon>
        <taxon>Gunneridae</taxon>
        <taxon>Pentapetalae</taxon>
        <taxon>rosids</taxon>
        <taxon>malvids</taxon>
        <taxon>Myrtales</taxon>
        <taxon>Myrtaceae</taxon>
        <taxon>Myrtoideae</taxon>
        <taxon>Myrteae</taxon>
        <taxon>Australasian group</taxon>
        <taxon>Rhodamnia</taxon>
    </lineage>
</organism>
<evidence type="ECO:0000313" key="10">
    <source>
        <dbReference type="Proteomes" id="UP000827889"/>
    </source>
</evidence>
<sequence>MGRVGEIEAEARCDEADTVFVAVGRNVEKCKTTLHWAARNFSGKRICLLHVHQPTKNAEFAANKAKQCAVHDLHEAEMRKMPEVLNEYLVFLAQAGTVDLDKVWIEMDSIERGILEGISQYNIRWLVMGAAAEKDNPKNLTRLESGKAIFVCQNAPDFSQIWFICEGCLIYTKRPECLKSERPTFKQKSLDRLMNPECRIIQRSKSGEISIKQSLRSSSRLELFDRYIDKSEDDRGPTLRRLSSHCLEHQASTSKFSSLGCENKKIQGQPAVDLSCGLEQAIVDANISRRKEFEEALRRWKEEDNALDARMKGRSVAILYDKEVNERTKLEKMLGSKGQELDMVKNEYHETTREVLTVREQNSILEKQVQESKLQVKELEEKMFSAAELLKTFKERRDKLRVEHRDVLKDVRDLRRSAQLGTPSLCGPQILSFSFAEIIEATHNFDPSQRIGEGKYGTVYKGLLRHLHVAVRMLPSFGSPGTVDFQHGVEVLSRVRHPNLVTLIGTCPESRSLVYEYLKAGSLEERLSCKGKTAPLPWNIRIQIATDICSALVYLHSHKPPIIHGNLKPSKVLLNANFVAKVGDLGVYCLVPKYENSKVAKSDAKSDSEVTSLYEDPEFLVSGQLTPESDVYSFGIILLQLVTGRSALSIVEKVKRALDKGNFDRVVDFSAGDWPLDQAKWLAQLGLRCCKQNKLDRPDLVSEISSVIESLRGLSIESASSSRSKEPGKAPSHFVCPILQEVMKDPLIAADGFTYEAEAIQGWLHSGHNTSPMTNLKLEHNNLVPNHGLLHAIQEWQGLL</sequence>
<keyword evidence="7" id="KW-0175">Coiled coil</keyword>
<dbReference type="InterPro" id="IPR013083">
    <property type="entry name" value="Znf_RING/FYVE/PHD"/>
</dbReference>
<evidence type="ECO:0000259" key="9">
    <source>
        <dbReference type="PROSITE" id="PS51698"/>
    </source>
</evidence>
<evidence type="ECO:0000313" key="11">
    <source>
        <dbReference type="RefSeq" id="XP_048127089.1"/>
    </source>
</evidence>
<keyword evidence="5" id="KW-0808">Transferase</keyword>
<evidence type="ECO:0000256" key="3">
    <source>
        <dbReference type="ARBA" id="ARBA00004906"/>
    </source>
</evidence>
<evidence type="ECO:0000256" key="7">
    <source>
        <dbReference type="SAM" id="Coils"/>
    </source>
</evidence>
<evidence type="ECO:0000256" key="4">
    <source>
        <dbReference type="ARBA" id="ARBA00012483"/>
    </source>
</evidence>
<dbReference type="PROSITE" id="PS51698">
    <property type="entry name" value="U_BOX"/>
    <property type="match status" value="1"/>
</dbReference>
<dbReference type="CDD" id="cd16655">
    <property type="entry name" value="RING-Ubox_WDSUB1-like"/>
    <property type="match status" value="1"/>
</dbReference>
<dbReference type="SUPFAM" id="SSF57850">
    <property type="entry name" value="RING/U-box"/>
    <property type="match status" value="1"/>
</dbReference>
<accession>A0ABM3GRW1</accession>
<dbReference type="SUPFAM" id="SSF56112">
    <property type="entry name" value="Protein kinase-like (PK-like)"/>
    <property type="match status" value="1"/>
</dbReference>